<dbReference type="Proteomes" id="UP000825890">
    <property type="component" value="Unassembled WGS sequence"/>
</dbReference>
<feature type="compositionally biased region" description="Basic and acidic residues" evidence="1">
    <location>
        <begin position="63"/>
        <end position="77"/>
    </location>
</feature>
<dbReference type="EMBL" id="BOLY01000004">
    <property type="protein sequence ID" value="GIZ43987.1"/>
    <property type="molecule type" value="Genomic_DNA"/>
</dbReference>
<organism evidence="2 3">
    <name type="scientific">Cercospora kikuchii</name>
    <dbReference type="NCBI Taxonomy" id="84275"/>
    <lineage>
        <taxon>Eukaryota</taxon>
        <taxon>Fungi</taxon>
        <taxon>Dikarya</taxon>
        <taxon>Ascomycota</taxon>
        <taxon>Pezizomycotina</taxon>
        <taxon>Dothideomycetes</taxon>
        <taxon>Dothideomycetidae</taxon>
        <taxon>Mycosphaerellales</taxon>
        <taxon>Mycosphaerellaceae</taxon>
        <taxon>Cercospora</taxon>
    </lineage>
</organism>
<accession>A0A9P3CMA4</accession>
<feature type="compositionally biased region" description="Polar residues" evidence="1">
    <location>
        <begin position="27"/>
        <end position="47"/>
    </location>
</feature>
<feature type="region of interest" description="Disordered" evidence="1">
    <location>
        <begin position="1"/>
        <end position="77"/>
    </location>
</feature>
<reference evidence="2 3" key="1">
    <citation type="submission" date="2021-01" db="EMBL/GenBank/DDBJ databases">
        <title>Cercospora kikuchii MAFF 305040 whole genome shotgun sequence.</title>
        <authorList>
            <person name="Kashiwa T."/>
            <person name="Suzuki T."/>
        </authorList>
    </citation>
    <scope>NUCLEOTIDE SEQUENCE [LARGE SCALE GENOMIC DNA]</scope>
    <source>
        <strain evidence="2 3">MAFF 305040</strain>
    </source>
</reference>
<dbReference type="AlphaFoldDB" id="A0A9P3CMA4"/>
<feature type="compositionally biased region" description="Basic residues" evidence="1">
    <location>
        <begin position="1"/>
        <end position="11"/>
    </location>
</feature>
<name>A0A9P3CMA4_9PEZI</name>
<dbReference type="OrthoDB" id="10522900at2759"/>
<sequence length="342" mass="38388">MGKTKNSRRIAAKGGKAARGMVVLPVASSSRTGQAASRPESSTTSNAPLPPPINDDDSTQEETSERDHNTTAESKRKFKMISKEQKEFLNKIQFALYTPSTNLHDFFSTIEDEHLPAAIEHIEFLHGQEVEEQLNRNQSRLPEDHIFSLPPPPHDPEDLDVTRTHLVDLALRLRRLRQLNAESIKNAPFASNSSPDNEPENRPREALDKRTKELTTYICDVCGKYISLVRFACVKKVCKLCSKKTYRNAWCSKKCWEVRRLGSDDYGGCKVEAVLVGHVGVEEDEGAGDGEERGGNEEREEGGDEEGAVRGAREWRVVEGEKGDERGRKRYELKRVEGEVDG</sequence>
<gene>
    <name evidence="2" type="ORF">CKM354_000719600</name>
</gene>
<dbReference type="RefSeq" id="XP_044658474.1">
    <property type="nucleotide sequence ID" value="XM_044802539.1"/>
</dbReference>
<feature type="region of interest" description="Disordered" evidence="1">
    <location>
        <begin position="281"/>
        <end position="313"/>
    </location>
</feature>
<comment type="caution">
    <text evidence="2">The sequence shown here is derived from an EMBL/GenBank/DDBJ whole genome shotgun (WGS) entry which is preliminary data.</text>
</comment>
<protein>
    <submittedName>
        <fullName evidence="2">Uncharacterized protein</fullName>
    </submittedName>
</protein>
<feature type="region of interest" description="Disordered" evidence="1">
    <location>
        <begin position="187"/>
        <end position="208"/>
    </location>
</feature>
<keyword evidence="3" id="KW-1185">Reference proteome</keyword>
<proteinExistence type="predicted"/>
<dbReference type="GeneID" id="68292771"/>
<evidence type="ECO:0000313" key="3">
    <source>
        <dbReference type="Proteomes" id="UP000825890"/>
    </source>
</evidence>
<feature type="compositionally biased region" description="Basic and acidic residues" evidence="1">
    <location>
        <begin position="199"/>
        <end position="208"/>
    </location>
</feature>
<evidence type="ECO:0000256" key="1">
    <source>
        <dbReference type="SAM" id="MobiDB-lite"/>
    </source>
</evidence>
<evidence type="ECO:0000313" key="2">
    <source>
        <dbReference type="EMBL" id="GIZ43987.1"/>
    </source>
</evidence>